<proteinExistence type="predicted"/>
<keyword evidence="1" id="KW-0732">Signal</keyword>
<evidence type="ECO:0000256" key="1">
    <source>
        <dbReference type="SAM" id="SignalP"/>
    </source>
</evidence>
<keyword evidence="3" id="KW-1185">Reference proteome</keyword>
<accession>A0AAW0V6F9</accession>
<dbReference type="EMBL" id="JARAKH010000002">
    <property type="protein sequence ID" value="KAK8406447.1"/>
    <property type="molecule type" value="Genomic_DNA"/>
</dbReference>
<gene>
    <name evidence="2" type="ORF">O3P69_007248</name>
</gene>
<comment type="caution">
    <text evidence="2">The sequence shown here is derived from an EMBL/GenBank/DDBJ whole genome shotgun (WGS) entry which is preliminary data.</text>
</comment>
<dbReference type="Proteomes" id="UP001487740">
    <property type="component" value="Unassembled WGS sequence"/>
</dbReference>
<organism evidence="2 3">
    <name type="scientific">Scylla paramamosain</name>
    <name type="common">Mud crab</name>
    <dbReference type="NCBI Taxonomy" id="85552"/>
    <lineage>
        <taxon>Eukaryota</taxon>
        <taxon>Metazoa</taxon>
        <taxon>Ecdysozoa</taxon>
        <taxon>Arthropoda</taxon>
        <taxon>Crustacea</taxon>
        <taxon>Multicrustacea</taxon>
        <taxon>Malacostraca</taxon>
        <taxon>Eumalacostraca</taxon>
        <taxon>Eucarida</taxon>
        <taxon>Decapoda</taxon>
        <taxon>Pleocyemata</taxon>
        <taxon>Brachyura</taxon>
        <taxon>Eubrachyura</taxon>
        <taxon>Portunoidea</taxon>
        <taxon>Portunidae</taxon>
        <taxon>Portuninae</taxon>
        <taxon>Scylla</taxon>
    </lineage>
</organism>
<name>A0AAW0V6F9_SCYPA</name>
<feature type="signal peptide" evidence="1">
    <location>
        <begin position="1"/>
        <end position="20"/>
    </location>
</feature>
<dbReference type="AlphaFoldDB" id="A0AAW0V6F9"/>
<evidence type="ECO:0000313" key="3">
    <source>
        <dbReference type="Proteomes" id="UP001487740"/>
    </source>
</evidence>
<feature type="chain" id="PRO_5043575721" description="Secreted protein" evidence="1">
    <location>
        <begin position="21"/>
        <end position="84"/>
    </location>
</feature>
<reference evidence="2 3" key="1">
    <citation type="submission" date="2023-03" db="EMBL/GenBank/DDBJ databases">
        <title>High-quality genome of Scylla paramamosain provides insights in environmental adaptation.</title>
        <authorList>
            <person name="Zhang L."/>
        </authorList>
    </citation>
    <scope>NUCLEOTIDE SEQUENCE [LARGE SCALE GENOMIC DNA]</scope>
    <source>
        <strain evidence="2">LZ_2023a</strain>
        <tissue evidence="2">Muscle</tissue>
    </source>
</reference>
<evidence type="ECO:0008006" key="4">
    <source>
        <dbReference type="Google" id="ProtNLM"/>
    </source>
</evidence>
<sequence length="84" mass="9102">MMNIATLLSFLHLDLHTCRSSRNSPLGITGSSSIKCICDVANNSLSFILLSRFSVSAGSMLCSSGKMVLASGHHHHHNLMDFLQ</sequence>
<evidence type="ECO:0000313" key="2">
    <source>
        <dbReference type="EMBL" id="KAK8406447.1"/>
    </source>
</evidence>
<protein>
    <recommendedName>
        <fullName evidence="4">Secreted protein</fullName>
    </recommendedName>
</protein>